<evidence type="ECO:0000256" key="3">
    <source>
        <dbReference type="SAM" id="Phobius"/>
    </source>
</evidence>
<name>A0A090IQV8_9BACI</name>
<dbReference type="Proteomes" id="UP000040576">
    <property type="component" value="Unassembled WGS sequence"/>
</dbReference>
<dbReference type="RefSeq" id="WP_072012623.1">
    <property type="nucleotide sequence ID" value="NZ_CCRF01000008.1"/>
</dbReference>
<feature type="domain" description="Putative zinc-finger" evidence="4">
    <location>
        <begin position="6"/>
        <end position="39"/>
    </location>
</feature>
<keyword evidence="3" id="KW-0472">Membrane</keyword>
<dbReference type="InterPro" id="IPR027383">
    <property type="entry name" value="Znf_put"/>
</dbReference>
<evidence type="ECO:0000256" key="1">
    <source>
        <dbReference type="ARBA" id="ARBA00024353"/>
    </source>
</evidence>
<proteinExistence type="inferred from homology"/>
<dbReference type="EMBL" id="CCRF01000008">
    <property type="protein sequence ID" value="CEE00047.1"/>
    <property type="molecule type" value="Genomic_DNA"/>
</dbReference>
<dbReference type="InterPro" id="IPR041916">
    <property type="entry name" value="Anti_sigma_zinc_sf"/>
</dbReference>
<sequence>MNRCPEIITEYMHEYLDGEILPEHKNILTVHLKFCADCRQHFQELEKSIALVKSISHVQAPTDFTQKVLMNLPKEKKKVSVKRWFSRHPVLTAASIFSIFMAASLLSHWSGDDFSVTKNPDLVIENNTAIVPEGETVTGDIVVKNGDIRIDGKVDGSVTVINGEIVNGESYMASAGQVTGDIVEINEAFEWLWYQMKHIFESTMNMLTGKEK</sequence>
<evidence type="ECO:0000259" key="4">
    <source>
        <dbReference type="Pfam" id="PF13490"/>
    </source>
</evidence>
<keyword evidence="3" id="KW-1133">Transmembrane helix</keyword>
<evidence type="ECO:0000313" key="6">
    <source>
        <dbReference type="Proteomes" id="UP000040576"/>
    </source>
</evidence>
<gene>
    <name evidence="5" type="primary">rsiW</name>
    <name evidence="5" type="ORF">BT1A1_0186</name>
</gene>
<organism evidence="5 6">
    <name type="scientific">Caldibacillus thermoamylovorans</name>
    <dbReference type="NCBI Taxonomy" id="35841"/>
    <lineage>
        <taxon>Bacteria</taxon>
        <taxon>Bacillati</taxon>
        <taxon>Bacillota</taxon>
        <taxon>Bacilli</taxon>
        <taxon>Bacillales</taxon>
        <taxon>Bacillaceae</taxon>
        <taxon>Caldibacillus</taxon>
    </lineage>
</organism>
<protein>
    <recommendedName>
        <fullName evidence="2">Anti-sigma-W factor RsiW</fullName>
    </recommendedName>
</protein>
<evidence type="ECO:0000313" key="5">
    <source>
        <dbReference type="EMBL" id="CEE00047.1"/>
    </source>
</evidence>
<comment type="similarity">
    <text evidence="1">Belongs to the zinc-associated anti-sigma factor (ZAS) superfamily. Anti-sigma-W factor family.</text>
</comment>
<feature type="transmembrane region" description="Helical" evidence="3">
    <location>
        <begin position="90"/>
        <end position="109"/>
    </location>
</feature>
<dbReference type="AlphaFoldDB" id="A0A090IQV8"/>
<dbReference type="Pfam" id="PF13490">
    <property type="entry name" value="zf-HC2"/>
    <property type="match status" value="1"/>
</dbReference>
<dbReference type="Gene3D" id="1.10.10.1320">
    <property type="entry name" value="Anti-sigma factor, zinc-finger domain"/>
    <property type="match status" value="1"/>
</dbReference>
<evidence type="ECO:0000256" key="2">
    <source>
        <dbReference type="ARBA" id="ARBA00024438"/>
    </source>
</evidence>
<reference evidence="5 6" key="1">
    <citation type="submission" date="2014-07" db="EMBL/GenBank/DDBJ databases">
        <authorList>
            <person name="Wibberg Daniel"/>
        </authorList>
    </citation>
    <scope>NUCLEOTIDE SEQUENCE [LARGE SCALE GENOMIC DNA]</scope>
</reference>
<accession>A0A090IQV8</accession>
<keyword evidence="6" id="KW-1185">Reference proteome</keyword>
<keyword evidence="3" id="KW-0812">Transmembrane</keyword>